<dbReference type="OrthoDB" id="5597044at2759"/>
<dbReference type="InterPro" id="IPR008590">
    <property type="entry name" value="TMEM_230/134"/>
</dbReference>
<evidence type="ECO:0000256" key="13">
    <source>
        <dbReference type="ARBA" id="ARBA00023034"/>
    </source>
</evidence>
<evidence type="ECO:0000256" key="6">
    <source>
        <dbReference type="ARBA" id="ARBA00004601"/>
    </source>
</evidence>
<sequence>MRRRTGSGSAAEYHRLTQIGDGEFSDQQYMVVRKPIPWKSIFLASFLFAIGTTLLVMGSLLVSGFLIDERYADRTWPLILLGLIMFIPGSYHVRVAYMAYFGYDGFSFDDIPSFD</sequence>
<dbReference type="Proteomes" id="UP000440578">
    <property type="component" value="Unassembled WGS sequence"/>
</dbReference>
<dbReference type="GO" id="GO:0055037">
    <property type="term" value="C:recycling endosome"/>
    <property type="evidence" value="ECO:0007669"/>
    <property type="project" value="UniProtKB-SubCell"/>
</dbReference>
<evidence type="ECO:0000256" key="3">
    <source>
        <dbReference type="ARBA" id="ARBA00004234"/>
    </source>
</evidence>
<organism evidence="19 20">
    <name type="scientific">Amphibalanus amphitrite</name>
    <name type="common">Striped barnacle</name>
    <name type="synonym">Balanus amphitrite</name>
    <dbReference type="NCBI Taxonomy" id="1232801"/>
    <lineage>
        <taxon>Eukaryota</taxon>
        <taxon>Metazoa</taxon>
        <taxon>Ecdysozoa</taxon>
        <taxon>Arthropoda</taxon>
        <taxon>Crustacea</taxon>
        <taxon>Multicrustacea</taxon>
        <taxon>Cirripedia</taxon>
        <taxon>Thoracica</taxon>
        <taxon>Thoracicalcarea</taxon>
        <taxon>Balanomorpha</taxon>
        <taxon>Balanoidea</taxon>
        <taxon>Balanidae</taxon>
        <taxon>Amphibalaninae</taxon>
        <taxon>Amphibalanus</taxon>
    </lineage>
</organism>
<accession>A0A6A4V8G2</accession>
<evidence type="ECO:0000256" key="18">
    <source>
        <dbReference type="SAM" id="Phobius"/>
    </source>
</evidence>
<dbReference type="EMBL" id="VIIS01001925">
    <property type="protein sequence ID" value="KAF0290876.1"/>
    <property type="molecule type" value="Genomic_DNA"/>
</dbReference>
<evidence type="ECO:0000256" key="15">
    <source>
        <dbReference type="ARBA" id="ARBA00023329"/>
    </source>
</evidence>
<evidence type="ECO:0000256" key="2">
    <source>
        <dbReference type="ARBA" id="ARBA00004172"/>
    </source>
</evidence>
<evidence type="ECO:0000313" key="20">
    <source>
        <dbReference type="Proteomes" id="UP000440578"/>
    </source>
</evidence>
<keyword evidence="12" id="KW-0770">Synapse</keyword>
<reference evidence="19 20" key="1">
    <citation type="submission" date="2019-07" db="EMBL/GenBank/DDBJ databases">
        <title>Draft genome assembly of a fouling barnacle, Amphibalanus amphitrite (Darwin, 1854): The first reference genome for Thecostraca.</title>
        <authorList>
            <person name="Kim W."/>
        </authorList>
    </citation>
    <scope>NUCLEOTIDE SEQUENCE [LARGE SCALE GENOMIC DNA]</scope>
    <source>
        <strain evidence="19">SNU_AA5</strain>
        <tissue evidence="19">Soma without cirri and trophi</tissue>
    </source>
</reference>
<keyword evidence="9 18" id="KW-0812">Transmembrane</keyword>
<feature type="transmembrane region" description="Helical" evidence="18">
    <location>
        <begin position="78"/>
        <end position="100"/>
    </location>
</feature>
<evidence type="ECO:0000256" key="17">
    <source>
        <dbReference type="ARBA" id="ARBA00024088"/>
    </source>
</evidence>
<comment type="similarity">
    <text evidence="8">Belongs to the TMEM134/TMEM230 family.</text>
</comment>
<evidence type="ECO:0000256" key="8">
    <source>
        <dbReference type="ARBA" id="ARBA00007743"/>
    </source>
</evidence>
<dbReference type="GO" id="GO:0005769">
    <property type="term" value="C:early endosome"/>
    <property type="evidence" value="ECO:0007669"/>
    <property type="project" value="UniProtKB-SubCell"/>
</dbReference>
<feature type="transmembrane region" description="Helical" evidence="18">
    <location>
        <begin position="41"/>
        <end position="66"/>
    </location>
</feature>
<evidence type="ECO:0000256" key="4">
    <source>
        <dbReference type="ARBA" id="ARBA00004412"/>
    </source>
</evidence>
<evidence type="ECO:0000256" key="11">
    <source>
        <dbReference type="ARBA" id="ARBA00022989"/>
    </source>
</evidence>
<evidence type="ECO:0000256" key="10">
    <source>
        <dbReference type="ARBA" id="ARBA00022753"/>
    </source>
</evidence>
<dbReference type="GO" id="GO:0005776">
    <property type="term" value="C:autophagosome"/>
    <property type="evidence" value="ECO:0007669"/>
    <property type="project" value="UniProtKB-SubCell"/>
</dbReference>
<proteinExistence type="inferred from homology"/>
<dbReference type="GO" id="GO:0008021">
    <property type="term" value="C:synaptic vesicle"/>
    <property type="evidence" value="ECO:0007669"/>
    <property type="project" value="UniProtKB-SubCell"/>
</dbReference>
<protein>
    <recommendedName>
        <fullName evidence="17">Transmembrane protein 230</fullName>
    </recommendedName>
</protein>
<dbReference type="GO" id="GO:0016020">
    <property type="term" value="C:membrane"/>
    <property type="evidence" value="ECO:0007669"/>
    <property type="project" value="UniProtKB-SubCell"/>
</dbReference>
<keyword evidence="15" id="KW-0968">Cytoplasmic vesicle</keyword>
<evidence type="ECO:0000256" key="9">
    <source>
        <dbReference type="ARBA" id="ARBA00022692"/>
    </source>
</evidence>
<comment type="subcellular location">
    <subcellularLocation>
        <location evidence="5">Cytoplasmic vesicle</location>
        <location evidence="5">Autophagosome</location>
    </subcellularLocation>
    <subcellularLocation>
        <location evidence="3">Cytoplasmic vesicle</location>
        <location evidence="3">Secretory vesicle</location>
        <location evidence="3">Synaptic vesicle</location>
    </subcellularLocation>
    <subcellularLocation>
        <location evidence="4">Early endosome</location>
    </subcellularLocation>
    <subcellularLocation>
        <location evidence="6">Golgi apparatus</location>
        <location evidence="6">trans-Golgi network</location>
    </subcellularLocation>
    <subcellularLocation>
        <location evidence="7">Late endosome</location>
    </subcellularLocation>
    <subcellularLocation>
        <location evidence="1">Membrane</location>
        <topology evidence="1">Multi-pass membrane protein</topology>
    </subcellularLocation>
    <subcellularLocation>
        <location evidence="2">Recycling endosome</location>
    </subcellularLocation>
</comment>
<keyword evidence="13" id="KW-0333">Golgi apparatus</keyword>
<dbReference type="GO" id="GO:0005794">
    <property type="term" value="C:Golgi apparatus"/>
    <property type="evidence" value="ECO:0007669"/>
    <property type="project" value="UniProtKB-SubCell"/>
</dbReference>
<dbReference type="GO" id="GO:0005770">
    <property type="term" value="C:late endosome"/>
    <property type="evidence" value="ECO:0007669"/>
    <property type="project" value="UniProtKB-SubCell"/>
</dbReference>
<keyword evidence="10" id="KW-0967">Endosome</keyword>
<name>A0A6A4V8G2_AMPAM</name>
<evidence type="ECO:0000256" key="5">
    <source>
        <dbReference type="ARBA" id="ARBA00004419"/>
    </source>
</evidence>
<evidence type="ECO:0000256" key="1">
    <source>
        <dbReference type="ARBA" id="ARBA00004141"/>
    </source>
</evidence>
<gene>
    <name evidence="19" type="primary">Tmem230_0</name>
    <name evidence="19" type="ORF">FJT64_010946</name>
</gene>
<evidence type="ECO:0000313" key="19">
    <source>
        <dbReference type="EMBL" id="KAF0290876.1"/>
    </source>
</evidence>
<dbReference type="InterPro" id="IPR044234">
    <property type="entry name" value="TMEM230"/>
</dbReference>
<dbReference type="AlphaFoldDB" id="A0A6A4V8G2"/>
<comment type="caution">
    <text evidence="19">The sequence shown here is derived from an EMBL/GenBank/DDBJ whole genome shotgun (WGS) entry which is preliminary data.</text>
</comment>
<evidence type="ECO:0000256" key="12">
    <source>
        <dbReference type="ARBA" id="ARBA00023018"/>
    </source>
</evidence>
<keyword evidence="11 18" id="KW-1133">Transmembrane helix</keyword>
<dbReference type="PANTHER" id="PTHR15664">
    <property type="entry name" value="C20ORF30 PROTEIN"/>
    <property type="match status" value="1"/>
</dbReference>
<keyword evidence="14 18" id="KW-0472">Membrane</keyword>
<keyword evidence="20" id="KW-1185">Reference proteome</keyword>
<comment type="function">
    <text evidence="16">Involved in trafficking and recycling of synaptic vesicles.</text>
</comment>
<evidence type="ECO:0000256" key="16">
    <source>
        <dbReference type="ARBA" id="ARBA00024003"/>
    </source>
</evidence>
<evidence type="ECO:0000256" key="7">
    <source>
        <dbReference type="ARBA" id="ARBA00004603"/>
    </source>
</evidence>
<evidence type="ECO:0000256" key="14">
    <source>
        <dbReference type="ARBA" id="ARBA00023136"/>
    </source>
</evidence>
<dbReference type="PANTHER" id="PTHR15664:SF6">
    <property type="entry name" value="TRANSMEMBRANE PROTEIN 230"/>
    <property type="match status" value="1"/>
</dbReference>
<dbReference type="Pfam" id="PF05915">
    <property type="entry name" value="TMEM_230_134"/>
    <property type="match status" value="1"/>
</dbReference>